<dbReference type="AlphaFoldDB" id="A0A2S4KU59"/>
<dbReference type="GO" id="GO:0005737">
    <property type="term" value="C:cytoplasm"/>
    <property type="evidence" value="ECO:0007669"/>
    <property type="project" value="TreeGrafter"/>
</dbReference>
<dbReference type="SUPFAM" id="SSF56300">
    <property type="entry name" value="Metallo-dependent phosphatases"/>
    <property type="match status" value="1"/>
</dbReference>
<accession>A0A2S4KU59</accession>
<dbReference type="GO" id="GO:0016788">
    <property type="term" value="F:hydrolase activity, acting on ester bonds"/>
    <property type="evidence" value="ECO:0007669"/>
    <property type="project" value="TreeGrafter"/>
</dbReference>
<protein>
    <submittedName>
        <fullName evidence="1">Metallophosphoesterase</fullName>
    </submittedName>
</protein>
<dbReference type="PANTHER" id="PTHR32440:SF11">
    <property type="entry name" value="METALLOPHOSPHOESTERASE DOMAIN-CONTAINING PROTEIN"/>
    <property type="match status" value="1"/>
</dbReference>
<dbReference type="PANTHER" id="PTHR32440">
    <property type="entry name" value="PHOSPHATASE DCR2-RELATED-RELATED"/>
    <property type="match status" value="1"/>
</dbReference>
<keyword evidence="2" id="KW-1185">Reference proteome</keyword>
<dbReference type="Proteomes" id="UP000237481">
    <property type="component" value="Unassembled WGS sequence"/>
</dbReference>
<dbReference type="InterPro" id="IPR029052">
    <property type="entry name" value="Metallo-depent_PP-like"/>
</dbReference>
<dbReference type="STRING" id="94208.A0A2S4KU59"/>
<evidence type="ECO:0000313" key="1">
    <source>
        <dbReference type="EMBL" id="POR33715.1"/>
    </source>
</evidence>
<gene>
    <name evidence="1" type="ORF">TPAR_06095</name>
</gene>
<evidence type="ECO:0000313" key="2">
    <source>
        <dbReference type="Proteomes" id="UP000237481"/>
    </source>
</evidence>
<sequence>MAQPRCWYAHGHWIQGHGCRVIPSLAFVHIPINATDTLQAQAGDRPNYQPGINDEVPVCQQSQGWCRDGRYDWDKPECRYGGHDELFMRALASTPGVMGLFYGHNHGNTWCYRWDTLLPGMAVEGNGINLCFGQRTGHGGYGNWIRGAREIVVTRDKLKDFSVDTYMCLESGATVGAVSLNATFNRDWYPATPNDETETQT</sequence>
<reference evidence="1 2" key="1">
    <citation type="submission" date="2018-01" db="EMBL/GenBank/DDBJ databases">
        <title>Harnessing the power of phylogenomics to disentangle the directionality and signatures of interkingdom host jumping in the parasitic fungal genus Tolypocladium.</title>
        <authorList>
            <person name="Quandt C.A."/>
            <person name="Patterson W."/>
            <person name="Spatafora J.W."/>
        </authorList>
    </citation>
    <scope>NUCLEOTIDE SEQUENCE [LARGE SCALE GENOMIC DNA]</scope>
    <source>
        <strain evidence="1 2">NRBC 100945</strain>
    </source>
</reference>
<comment type="caution">
    <text evidence="1">The sequence shown here is derived from an EMBL/GenBank/DDBJ whole genome shotgun (WGS) entry which is preliminary data.</text>
</comment>
<name>A0A2S4KU59_9HYPO</name>
<organism evidence="1 2">
    <name type="scientific">Tolypocladium paradoxum</name>
    <dbReference type="NCBI Taxonomy" id="94208"/>
    <lineage>
        <taxon>Eukaryota</taxon>
        <taxon>Fungi</taxon>
        <taxon>Dikarya</taxon>
        <taxon>Ascomycota</taxon>
        <taxon>Pezizomycotina</taxon>
        <taxon>Sordariomycetes</taxon>
        <taxon>Hypocreomycetidae</taxon>
        <taxon>Hypocreales</taxon>
        <taxon>Ophiocordycipitaceae</taxon>
        <taxon>Tolypocladium</taxon>
    </lineage>
</organism>
<dbReference type="OrthoDB" id="783096at2759"/>
<dbReference type="EMBL" id="PKSG01000658">
    <property type="protein sequence ID" value="POR33715.1"/>
    <property type="molecule type" value="Genomic_DNA"/>
</dbReference>
<proteinExistence type="predicted"/>